<accession>A0A0U1HXE3</accession>
<dbReference type="PANTHER" id="PTHR35149:SF1">
    <property type="entry name" value="DUF5655 DOMAIN-CONTAINING PROTEIN"/>
    <property type="match status" value="1"/>
</dbReference>
<protein>
    <submittedName>
        <fullName evidence="3">Uncharacterized conserved protein</fullName>
    </submittedName>
</protein>
<evidence type="ECO:0000259" key="1">
    <source>
        <dbReference type="Pfam" id="PF03235"/>
    </source>
</evidence>
<evidence type="ECO:0000259" key="2">
    <source>
        <dbReference type="Pfam" id="PF07510"/>
    </source>
</evidence>
<dbReference type="Pfam" id="PF03235">
    <property type="entry name" value="GmrSD_N"/>
    <property type="match status" value="1"/>
</dbReference>
<evidence type="ECO:0000313" key="4">
    <source>
        <dbReference type="Proteomes" id="UP000042054"/>
    </source>
</evidence>
<gene>
    <name evidence="3" type="ORF">ERS008555_03649</name>
</gene>
<organism evidence="3 4">
    <name type="scientific">Yersinia rohdei</name>
    <dbReference type="NCBI Taxonomy" id="29485"/>
    <lineage>
        <taxon>Bacteria</taxon>
        <taxon>Pseudomonadati</taxon>
        <taxon>Pseudomonadota</taxon>
        <taxon>Gammaproteobacteria</taxon>
        <taxon>Enterobacterales</taxon>
        <taxon>Yersiniaceae</taxon>
        <taxon>Yersinia</taxon>
    </lineage>
</organism>
<reference evidence="4" key="1">
    <citation type="submission" date="2015-03" db="EMBL/GenBank/DDBJ databases">
        <authorList>
            <consortium name="Pathogen Informatics"/>
            <person name="Murphy D."/>
        </authorList>
    </citation>
    <scope>NUCLEOTIDE SEQUENCE [LARGE SCALE GENOMIC DNA]</scope>
    <source>
        <strain evidence="4">68/02</strain>
    </source>
</reference>
<sequence>MEASTTIRKMLASNKIVVPVYQRAYSWDTPIEKSDKNTQTDVFLSDLEEYSRSNTNSPYYFGHFLFEEKEQEFNVIDGQQRLTTIVIFLSTLFTKLKSIRVLSEEEEICYEDMVKRRSTIRFGTVNYDNQIFIDYVIDQNKPDHNGLETESSRRIVRAFDFFKKHLSHKPEEYLTKMLSIVGGAACTTHLVQNESEAIQMFIFQNSRGKRPSNLEIVKAQFMHHIHLHGDGRNEVESLIEEIKGRFERIYKSISSIEYKINEDDVLLYTLRIYFNSLWETNSLDEINKILANENPIDFIKSFSRSLSTSFEHLSQFFGRHERENFSIHSLISLGGIAVVLPFVIKAYKYGLPPNEIGKLCSSLESLVLRHRLIGTRADITSRINAVFQKFTEDNNDIAPIIDHIDSMKTTTEWWWAYWNNDKLIDSLQGGMNHSVAKFLLWKYEVHLEQQGKRGYSPTRFDRIIKPELEHIAPTTEPKCKPHGYDNYDDEFRNQYLNCLGNFLLLSKSHNCAVGNIPLTEKLATYTNNEQQRKVRNLVSENGIWSKKIILERKKEIIDAIMAIY</sequence>
<dbReference type="InterPro" id="IPR011089">
    <property type="entry name" value="GmrSD_C"/>
</dbReference>
<dbReference type="InterPro" id="IPR004919">
    <property type="entry name" value="GmrSD_N"/>
</dbReference>
<dbReference type="RefSeq" id="WP_050535431.1">
    <property type="nucleotide sequence ID" value="NZ_CTKE01000024.1"/>
</dbReference>
<dbReference type="Pfam" id="PF07510">
    <property type="entry name" value="GmrSD_C"/>
    <property type="match status" value="1"/>
</dbReference>
<feature type="domain" description="GmrSD restriction endonucleases C-terminal" evidence="2">
    <location>
        <begin position="433"/>
        <end position="558"/>
    </location>
</feature>
<dbReference type="EMBL" id="CTKE01000024">
    <property type="protein sequence ID" value="CQI96518.1"/>
    <property type="molecule type" value="Genomic_DNA"/>
</dbReference>
<dbReference type="Proteomes" id="UP000042054">
    <property type="component" value="Unassembled WGS sequence"/>
</dbReference>
<dbReference type="AlphaFoldDB" id="A0A0U1HXE3"/>
<dbReference type="PANTHER" id="PTHR35149">
    <property type="entry name" value="SLL5132 PROTEIN"/>
    <property type="match status" value="1"/>
</dbReference>
<name>A0A0U1HXE3_YERRO</name>
<proteinExistence type="predicted"/>
<feature type="domain" description="GmrSD restriction endonucleases N-terminal" evidence="1">
    <location>
        <begin position="8"/>
        <end position="222"/>
    </location>
</feature>
<evidence type="ECO:0000313" key="3">
    <source>
        <dbReference type="EMBL" id="CQI96518.1"/>
    </source>
</evidence>